<keyword evidence="2" id="KW-1185">Reference proteome</keyword>
<protein>
    <submittedName>
        <fullName evidence="1">Uncharacterized protein</fullName>
    </submittedName>
</protein>
<sequence>MAEESKRKQMVKWWVPIRSEGVAPIAESRLLPGKTSRVLAFLPSHALSVWVPNTRNPTRLFICFLVFKNSSCYRNAYRSKPCKKH</sequence>
<reference evidence="1 2" key="1">
    <citation type="journal article" date="2011" name="J. Bacteriol.">
        <title>Genome sequence of the plant-pathogenic bacterium Dickeya dadantii 3937.</title>
        <authorList>
            <person name="Glasner J.D."/>
            <person name="Yang C.H."/>
            <person name="Reverchon S."/>
            <person name="Hugouvieux-Cotte-Pattat N."/>
            <person name="Condemine G."/>
            <person name="Bohin J.P."/>
            <person name="Van Gijsegem F."/>
            <person name="Yang S."/>
            <person name="Franza T."/>
            <person name="Expert D."/>
            <person name="Plunkett G. III"/>
            <person name="San Francisco M.J."/>
            <person name="Charkowski A.O."/>
            <person name="Py B."/>
            <person name="Bell K."/>
            <person name="Rauscher L."/>
            <person name="Rodriguez-Palenzuela P."/>
            <person name="Toussaint A."/>
            <person name="Holeva M.C."/>
            <person name="He S.Y."/>
            <person name="Douet V."/>
            <person name="Boccara M."/>
            <person name="Blanco C."/>
            <person name="Toth I."/>
            <person name="Anderson B.D."/>
            <person name="Biehl B.S."/>
            <person name="Mau B."/>
            <person name="Flynn S.M."/>
            <person name="Barras F."/>
            <person name="Lindeberg M."/>
            <person name="Birch P.R."/>
            <person name="Tsuyumu S."/>
            <person name="Shi X."/>
            <person name="Hibbing M."/>
            <person name="Yap M.N."/>
            <person name="Carpentier M."/>
            <person name="Dassa E."/>
            <person name="Umehara M."/>
            <person name="Kim J.F."/>
            <person name="Rusch M."/>
            <person name="Soni P."/>
            <person name="Mayhew G.F."/>
            <person name="Fouts D.E."/>
            <person name="Gill S.R."/>
            <person name="Blattner F.R."/>
            <person name="Keen N.T."/>
            <person name="Perna N.T."/>
        </authorList>
    </citation>
    <scope>NUCLEOTIDE SEQUENCE [LARGE SCALE GENOMIC DNA]</scope>
    <source>
        <strain evidence="1 2">3937</strain>
    </source>
</reference>
<dbReference type="HOGENOM" id="CLU_2507335_0_0_6"/>
<evidence type="ECO:0000313" key="1">
    <source>
        <dbReference type="EMBL" id="ADM99728.1"/>
    </source>
</evidence>
<dbReference type="KEGG" id="ddd:Dda3937_00942"/>
<dbReference type="AlphaFoldDB" id="E0SCT7"/>
<evidence type="ECO:0000313" key="2">
    <source>
        <dbReference type="Proteomes" id="UP000006859"/>
    </source>
</evidence>
<proteinExistence type="predicted"/>
<accession>E0SCT7</accession>
<name>E0SCT7_DICD3</name>
<organism evidence="1 2">
    <name type="scientific">Dickeya dadantii (strain 3937)</name>
    <name type="common">Erwinia chrysanthemi (strain 3937)</name>
    <dbReference type="NCBI Taxonomy" id="198628"/>
    <lineage>
        <taxon>Bacteria</taxon>
        <taxon>Pseudomonadati</taxon>
        <taxon>Pseudomonadota</taxon>
        <taxon>Gammaproteobacteria</taxon>
        <taxon>Enterobacterales</taxon>
        <taxon>Pectobacteriaceae</taxon>
        <taxon>Dickeya</taxon>
    </lineage>
</organism>
<dbReference type="STRING" id="198628.Dda3937_00942"/>
<dbReference type="EMBL" id="CP002038">
    <property type="protein sequence ID" value="ADM99728.1"/>
    <property type="molecule type" value="Genomic_DNA"/>
</dbReference>
<gene>
    <name evidence="1" type="ordered locus">Dda3937_00942</name>
</gene>
<dbReference type="Proteomes" id="UP000006859">
    <property type="component" value="Chromosome"/>
</dbReference>